<protein>
    <submittedName>
        <fullName evidence="2">Uncharacterized protein</fullName>
    </submittedName>
</protein>
<evidence type="ECO:0000313" key="3">
    <source>
        <dbReference type="Proteomes" id="UP001301769"/>
    </source>
</evidence>
<dbReference type="Proteomes" id="UP001301769">
    <property type="component" value="Unassembled WGS sequence"/>
</dbReference>
<keyword evidence="1" id="KW-0472">Membrane</keyword>
<name>A0AAN6YDH5_9PEZI</name>
<feature type="transmembrane region" description="Helical" evidence="1">
    <location>
        <begin position="6"/>
        <end position="30"/>
    </location>
</feature>
<reference evidence="2" key="1">
    <citation type="journal article" date="2023" name="Mol. Phylogenet. Evol.">
        <title>Genome-scale phylogeny and comparative genomics of the fungal order Sordariales.</title>
        <authorList>
            <person name="Hensen N."/>
            <person name="Bonometti L."/>
            <person name="Westerberg I."/>
            <person name="Brannstrom I.O."/>
            <person name="Guillou S."/>
            <person name="Cros-Aarteil S."/>
            <person name="Calhoun S."/>
            <person name="Haridas S."/>
            <person name="Kuo A."/>
            <person name="Mondo S."/>
            <person name="Pangilinan J."/>
            <person name="Riley R."/>
            <person name="LaButti K."/>
            <person name="Andreopoulos B."/>
            <person name="Lipzen A."/>
            <person name="Chen C."/>
            <person name="Yan M."/>
            <person name="Daum C."/>
            <person name="Ng V."/>
            <person name="Clum A."/>
            <person name="Steindorff A."/>
            <person name="Ohm R.A."/>
            <person name="Martin F."/>
            <person name="Silar P."/>
            <person name="Natvig D.O."/>
            <person name="Lalanne C."/>
            <person name="Gautier V."/>
            <person name="Ament-Velasquez S.L."/>
            <person name="Kruys A."/>
            <person name="Hutchinson M.I."/>
            <person name="Powell A.J."/>
            <person name="Barry K."/>
            <person name="Miller A.N."/>
            <person name="Grigoriev I.V."/>
            <person name="Debuchy R."/>
            <person name="Gladieux P."/>
            <person name="Hiltunen Thoren M."/>
            <person name="Johannesson H."/>
        </authorList>
    </citation>
    <scope>NUCLEOTIDE SEQUENCE</scope>
    <source>
        <strain evidence="2">PSN293</strain>
    </source>
</reference>
<keyword evidence="1" id="KW-1133">Transmembrane helix</keyword>
<organism evidence="2 3">
    <name type="scientific">Rhypophila decipiens</name>
    <dbReference type="NCBI Taxonomy" id="261697"/>
    <lineage>
        <taxon>Eukaryota</taxon>
        <taxon>Fungi</taxon>
        <taxon>Dikarya</taxon>
        <taxon>Ascomycota</taxon>
        <taxon>Pezizomycotina</taxon>
        <taxon>Sordariomycetes</taxon>
        <taxon>Sordariomycetidae</taxon>
        <taxon>Sordariales</taxon>
        <taxon>Naviculisporaceae</taxon>
        <taxon>Rhypophila</taxon>
    </lineage>
</organism>
<feature type="transmembrane region" description="Helical" evidence="1">
    <location>
        <begin position="39"/>
        <end position="57"/>
    </location>
</feature>
<dbReference type="AlphaFoldDB" id="A0AAN6YDH5"/>
<keyword evidence="1" id="KW-0812">Transmembrane</keyword>
<keyword evidence="3" id="KW-1185">Reference proteome</keyword>
<dbReference type="EMBL" id="MU858075">
    <property type="protein sequence ID" value="KAK4215855.1"/>
    <property type="molecule type" value="Genomic_DNA"/>
</dbReference>
<evidence type="ECO:0000256" key="1">
    <source>
        <dbReference type="SAM" id="Phobius"/>
    </source>
</evidence>
<sequence>MIYSGSWSVYFLCFQVGLYISLLSISFLFFFRQHKKRKIPLLFSFFFLFILSIRFSHIEIARRYLSTAYTIYQAISPTYT</sequence>
<accession>A0AAN6YDH5</accession>
<evidence type="ECO:0000313" key="2">
    <source>
        <dbReference type="EMBL" id="KAK4215855.1"/>
    </source>
</evidence>
<proteinExistence type="predicted"/>
<gene>
    <name evidence="2" type="ORF">QBC37DRAFT_418344</name>
</gene>
<comment type="caution">
    <text evidence="2">The sequence shown here is derived from an EMBL/GenBank/DDBJ whole genome shotgun (WGS) entry which is preliminary data.</text>
</comment>
<reference evidence="2" key="2">
    <citation type="submission" date="2023-05" db="EMBL/GenBank/DDBJ databases">
        <authorList>
            <consortium name="Lawrence Berkeley National Laboratory"/>
            <person name="Steindorff A."/>
            <person name="Hensen N."/>
            <person name="Bonometti L."/>
            <person name="Westerberg I."/>
            <person name="Brannstrom I.O."/>
            <person name="Guillou S."/>
            <person name="Cros-Aarteil S."/>
            <person name="Calhoun S."/>
            <person name="Haridas S."/>
            <person name="Kuo A."/>
            <person name="Mondo S."/>
            <person name="Pangilinan J."/>
            <person name="Riley R."/>
            <person name="Labutti K."/>
            <person name="Andreopoulos B."/>
            <person name="Lipzen A."/>
            <person name="Chen C."/>
            <person name="Yanf M."/>
            <person name="Daum C."/>
            <person name="Ng V."/>
            <person name="Clum A."/>
            <person name="Ohm R."/>
            <person name="Martin F."/>
            <person name="Silar P."/>
            <person name="Natvig D."/>
            <person name="Lalanne C."/>
            <person name="Gautier V."/>
            <person name="Ament-Velasquez S.L."/>
            <person name="Kruys A."/>
            <person name="Hutchinson M.I."/>
            <person name="Powell A.J."/>
            <person name="Barry K."/>
            <person name="Miller A.N."/>
            <person name="Grigoriev I.V."/>
            <person name="Debuchy R."/>
            <person name="Gladieux P."/>
            <person name="Thoren M.H."/>
            <person name="Johannesson H."/>
        </authorList>
    </citation>
    <scope>NUCLEOTIDE SEQUENCE</scope>
    <source>
        <strain evidence="2">PSN293</strain>
    </source>
</reference>